<dbReference type="GO" id="GO:0005886">
    <property type="term" value="C:plasma membrane"/>
    <property type="evidence" value="ECO:0007669"/>
    <property type="project" value="UniProtKB-SubCell"/>
</dbReference>
<dbReference type="GO" id="GO:0009252">
    <property type="term" value="P:peptidoglycan biosynthetic process"/>
    <property type="evidence" value="ECO:0007669"/>
    <property type="project" value="UniProtKB-KW"/>
</dbReference>
<feature type="transmembrane region" description="Helical" evidence="14">
    <location>
        <begin position="403"/>
        <end position="423"/>
    </location>
</feature>
<feature type="transmembrane region" description="Helical" evidence="14">
    <location>
        <begin position="371"/>
        <end position="391"/>
    </location>
</feature>
<keyword evidence="6 14" id="KW-0812">Transmembrane</keyword>
<keyword evidence="14" id="KW-0133">Cell shape</keyword>
<dbReference type="InterPro" id="IPR007686">
    <property type="entry name" value="YutG/PgpA"/>
</dbReference>
<feature type="transmembrane region" description="Helical" evidence="14">
    <location>
        <begin position="271"/>
        <end position="291"/>
    </location>
</feature>
<feature type="transmembrane region" description="Helical" evidence="14">
    <location>
        <begin position="222"/>
        <end position="241"/>
    </location>
</feature>
<dbReference type="EMBL" id="CP019646">
    <property type="protein sequence ID" value="AQQ69949.1"/>
    <property type="molecule type" value="Genomic_DNA"/>
</dbReference>
<dbReference type="RefSeq" id="WP_146682249.1">
    <property type="nucleotide sequence ID" value="NZ_CP019646.1"/>
</dbReference>
<dbReference type="Pfam" id="PF04608">
    <property type="entry name" value="PgpA"/>
    <property type="match status" value="1"/>
</dbReference>
<evidence type="ECO:0000256" key="7">
    <source>
        <dbReference type="ARBA" id="ARBA00022801"/>
    </source>
</evidence>
<feature type="transmembrane region" description="Helical" evidence="14">
    <location>
        <begin position="29"/>
        <end position="59"/>
    </location>
</feature>
<evidence type="ECO:0000256" key="3">
    <source>
        <dbReference type="ARBA" id="ARBA00012374"/>
    </source>
</evidence>
<evidence type="ECO:0000313" key="17">
    <source>
        <dbReference type="Proteomes" id="UP000188181"/>
    </source>
</evidence>
<dbReference type="InterPro" id="IPR036681">
    <property type="entry name" value="PgpA-like_sf"/>
</dbReference>
<evidence type="ECO:0000256" key="11">
    <source>
        <dbReference type="ARBA" id="ARBA00032707"/>
    </source>
</evidence>
<feature type="transmembrane region" description="Helical" evidence="14">
    <location>
        <begin position="89"/>
        <end position="115"/>
    </location>
</feature>
<dbReference type="OrthoDB" id="9808289at2"/>
<evidence type="ECO:0000256" key="10">
    <source>
        <dbReference type="ARBA" id="ARBA00023251"/>
    </source>
</evidence>
<sequence length="455" mass="49097">MKRIFTSCFGLGFMPVASGTWGSLLPVVVFMAMGTFAAPAAAITAVLLLSGIFFSFICVRYGTQVADEMQLKDPGEIVADEYAGQALTLILAVLFGGYTAGEPVCLMAGAAFLLFRLFDIVKPWPIRSLEKYPGGWGVLLDDLLAGVYAGVVYIIVAKTGIIERLDCLTCSGSASGGLTVDMAVVLGIVQGLTEFLPVSSSGHLVVFEDLFAGLDPDTAEMLLFDLSIHVGTVIAVIAVFYKDIIKLVTGFFNWKDTGFKPLALYRENDNVHFAAAMIVTIITTFIFYKIFEEPLDSARKVKVVVVMWLVTAALLFITDLKKDTTKTLRQIGLFSAAIIGAAQAAAILPGISRSGATICAAILLGLKRDKAVEYSFFVAIPVILGASVLEFIDKYDLISGSHISPLIFAAGMAASFLTGIAALKLLINLSRQRRLKWFSIYLFIVAALVFYFEIM</sequence>
<dbReference type="SUPFAM" id="SSF101307">
    <property type="entry name" value="YutG-like"/>
    <property type="match status" value="1"/>
</dbReference>
<evidence type="ECO:0000256" key="8">
    <source>
        <dbReference type="ARBA" id="ARBA00022989"/>
    </source>
</evidence>
<evidence type="ECO:0000259" key="15">
    <source>
        <dbReference type="Pfam" id="PF04608"/>
    </source>
</evidence>
<evidence type="ECO:0000256" key="9">
    <source>
        <dbReference type="ARBA" id="ARBA00023136"/>
    </source>
</evidence>
<evidence type="ECO:0000256" key="5">
    <source>
        <dbReference type="ARBA" id="ARBA00022475"/>
    </source>
</evidence>
<dbReference type="AlphaFoldDB" id="A0A1Q2MBA6"/>
<evidence type="ECO:0000256" key="14">
    <source>
        <dbReference type="HAMAP-Rule" id="MF_01006"/>
    </source>
</evidence>
<reference evidence="17" key="1">
    <citation type="submission" date="2017-02" db="EMBL/GenBank/DDBJ databases">
        <title>Comparative genomics and description of representatives of a novel lineage of planctomycetes thriving in anoxic sediments.</title>
        <authorList>
            <person name="Spring S."/>
            <person name="Bunk B."/>
            <person name="Sproer C."/>
        </authorList>
    </citation>
    <scope>NUCLEOTIDE SEQUENCE [LARGE SCALE GENOMIC DNA]</scope>
    <source>
        <strain evidence="17">SM-Chi-D1</strain>
    </source>
</reference>
<dbReference type="EC" id="3.6.1.27" evidence="3 14"/>
<comment type="subcellular location">
    <subcellularLocation>
        <location evidence="1 14">Cell membrane</location>
        <topology evidence="1 14">Multi-pass membrane protein</topology>
    </subcellularLocation>
</comment>
<dbReference type="CDD" id="cd06971">
    <property type="entry name" value="PgpA"/>
    <property type="match status" value="1"/>
</dbReference>
<feature type="transmembrane region" description="Helical" evidence="14">
    <location>
        <begin position="435"/>
        <end position="452"/>
    </location>
</feature>
<keyword evidence="17" id="KW-1185">Reference proteome</keyword>
<dbReference type="PANTHER" id="PTHR30622:SF2">
    <property type="entry name" value="UNDECAPRENYL-DIPHOSPHATASE"/>
    <property type="match status" value="1"/>
</dbReference>
<evidence type="ECO:0000313" key="16">
    <source>
        <dbReference type="EMBL" id="AQQ69949.1"/>
    </source>
</evidence>
<dbReference type="STRING" id="1851148.SMSP2_00283"/>
<keyword evidence="14" id="KW-0573">Peptidoglycan synthesis</keyword>
<evidence type="ECO:0000256" key="13">
    <source>
        <dbReference type="ARBA" id="ARBA00047594"/>
    </source>
</evidence>
<evidence type="ECO:0000256" key="4">
    <source>
        <dbReference type="ARBA" id="ARBA00021581"/>
    </source>
</evidence>
<dbReference type="GO" id="GO:0006629">
    <property type="term" value="P:lipid metabolic process"/>
    <property type="evidence" value="ECO:0007669"/>
    <property type="project" value="InterPro"/>
</dbReference>
<dbReference type="GO" id="GO:0008360">
    <property type="term" value="P:regulation of cell shape"/>
    <property type="evidence" value="ECO:0007669"/>
    <property type="project" value="UniProtKB-KW"/>
</dbReference>
<dbReference type="HAMAP" id="MF_01006">
    <property type="entry name" value="Undec_diphosphatase"/>
    <property type="match status" value="1"/>
</dbReference>
<dbReference type="Proteomes" id="UP000188181">
    <property type="component" value="Chromosome"/>
</dbReference>
<dbReference type="GO" id="GO:0008962">
    <property type="term" value="F:phosphatidylglycerophosphatase activity"/>
    <property type="evidence" value="ECO:0007669"/>
    <property type="project" value="InterPro"/>
</dbReference>
<protein>
    <recommendedName>
        <fullName evidence="4 14">Undecaprenyl-diphosphatase</fullName>
        <ecNumber evidence="3 14">3.6.1.27</ecNumber>
    </recommendedName>
    <alternativeName>
        <fullName evidence="12 14">Bacitracin resistance protein</fullName>
    </alternativeName>
    <alternativeName>
        <fullName evidence="11 14">Undecaprenyl pyrophosphate phosphatase</fullName>
    </alternativeName>
</protein>
<evidence type="ECO:0000256" key="6">
    <source>
        <dbReference type="ARBA" id="ARBA00022692"/>
    </source>
</evidence>
<dbReference type="GO" id="GO:0071555">
    <property type="term" value="P:cell wall organization"/>
    <property type="evidence" value="ECO:0007669"/>
    <property type="project" value="UniProtKB-KW"/>
</dbReference>
<dbReference type="KEGG" id="pbas:SMSP2_00283"/>
<keyword evidence="7 14" id="KW-0378">Hydrolase</keyword>
<comment type="similarity">
    <text evidence="2 14">Belongs to the UppP family.</text>
</comment>
<name>A0A1Q2MBA6_9BACT</name>
<keyword evidence="5 14" id="KW-1003">Cell membrane</keyword>
<evidence type="ECO:0000256" key="1">
    <source>
        <dbReference type="ARBA" id="ARBA00004651"/>
    </source>
</evidence>
<comment type="miscellaneous">
    <text evidence="14">Bacitracin is thought to be involved in the inhibition of peptidoglycan synthesis by sequestering undecaprenyl diphosphate, thereby reducing the pool of lipid carrier available.</text>
</comment>
<accession>A0A1Q2MBA6</accession>
<organism evidence="16 17">
    <name type="scientific">Limihaloglobus sulfuriphilus</name>
    <dbReference type="NCBI Taxonomy" id="1851148"/>
    <lineage>
        <taxon>Bacteria</taxon>
        <taxon>Pseudomonadati</taxon>
        <taxon>Planctomycetota</taxon>
        <taxon>Phycisphaerae</taxon>
        <taxon>Sedimentisphaerales</taxon>
        <taxon>Sedimentisphaeraceae</taxon>
        <taxon>Limihaloglobus</taxon>
    </lineage>
</organism>
<comment type="caution">
    <text evidence="14">Lacks conserved residue(s) required for the propagation of feature annotation.</text>
</comment>
<comment type="function">
    <text evidence="14">Catalyzes the dephosphorylation of undecaprenyl diphosphate (UPP). Confers resistance to bacitracin.</text>
</comment>
<comment type="catalytic activity">
    <reaction evidence="13 14">
        <text>di-trans,octa-cis-undecaprenyl diphosphate + H2O = di-trans,octa-cis-undecaprenyl phosphate + phosphate + H(+)</text>
        <dbReference type="Rhea" id="RHEA:28094"/>
        <dbReference type="ChEBI" id="CHEBI:15377"/>
        <dbReference type="ChEBI" id="CHEBI:15378"/>
        <dbReference type="ChEBI" id="CHEBI:43474"/>
        <dbReference type="ChEBI" id="CHEBI:58405"/>
        <dbReference type="ChEBI" id="CHEBI:60392"/>
        <dbReference type="EC" id="3.6.1.27"/>
    </reaction>
</comment>
<evidence type="ECO:0000256" key="12">
    <source>
        <dbReference type="ARBA" id="ARBA00032932"/>
    </source>
</evidence>
<feature type="transmembrane region" description="Helical" evidence="14">
    <location>
        <begin position="332"/>
        <end position="351"/>
    </location>
</feature>
<gene>
    <name evidence="14 16" type="primary">uppP</name>
    <name evidence="16" type="ORF">SMSP2_00283</name>
</gene>
<dbReference type="PANTHER" id="PTHR30622">
    <property type="entry name" value="UNDECAPRENYL-DIPHOSPHATASE"/>
    <property type="match status" value="1"/>
</dbReference>
<dbReference type="GO" id="GO:0046677">
    <property type="term" value="P:response to antibiotic"/>
    <property type="evidence" value="ECO:0007669"/>
    <property type="project" value="UniProtKB-UniRule"/>
</dbReference>
<proteinExistence type="inferred from homology"/>
<dbReference type="InterPro" id="IPR003824">
    <property type="entry name" value="UppP"/>
</dbReference>
<keyword evidence="10 14" id="KW-0046">Antibiotic resistance</keyword>
<dbReference type="Pfam" id="PF02673">
    <property type="entry name" value="BacA"/>
    <property type="match status" value="1"/>
</dbReference>
<evidence type="ECO:0000256" key="2">
    <source>
        <dbReference type="ARBA" id="ARBA00010621"/>
    </source>
</evidence>
<keyword evidence="14" id="KW-0961">Cell wall biogenesis/degradation</keyword>
<dbReference type="GO" id="GO:0050380">
    <property type="term" value="F:undecaprenyl-diphosphatase activity"/>
    <property type="evidence" value="ECO:0007669"/>
    <property type="project" value="UniProtKB-UniRule"/>
</dbReference>
<feature type="transmembrane region" description="Helical" evidence="14">
    <location>
        <begin position="303"/>
        <end position="320"/>
    </location>
</feature>
<keyword evidence="9 14" id="KW-0472">Membrane</keyword>
<keyword evidence="8 14" id="KW-1133">Transmembrane helix</keyword>
<feature type="transmembrane region" description="Helical" evidence="14">
    <location>
        <begin position="135"/>
        <end position="156"/>
    </location>
</feature>
<feature type="domain" description="YutG/PgpA" evidence="15">
    <location>
        <begin position="5"/>
        <end position="156"/>
    </location>
</feature>